<name>A0A7T9DJW9_9ARCH</name>
<reference evidence="2" key="1">
    <citation type="submission" date="2020-11" db="EMBL/GenBank/DDBJ databases">
        <title>Connecting structure to function with the recovery of over 1000 high-quality activated sludge metagenome-assembled genomes encoding full-length rRNA genes using long-read sequencing.</title>
        <authorList>
            <person name="Singleton C.M."/>
            <person name="Petriglieri F."/>
            <person name="Kristensen J.M."/>
            <person name="Kirkegaard R.H."/>
            <person name="Michaelsen T.Y."/>
            <person name="Andersen M.H."/>
            <person name="Karst S.M."/>
            <person name="Dueholm M.S."/>
            <person name="Nielsen P.H."/>
            <person name="Albertsen M."/>
        </authorList>
    </citation>
    <scope>NUCLEOTIDE SEQUENCE</scope>
    <source>
        <strain evidence="2">Fred_18-Q3-R57-64_BAT3C.431</strain>
    </source>
</reference>
<evidence type="ECO:0000313" key="2">
    <source>
        <dbReference type="EMBL" id="QQR92703.1"/>
    </source>
</evidence>
<sequence length="263" mass="29845">MVVEEISLVGQIRKQYVDNFLLSISFAILLIFAFFFLQFQNMALFSGSVFFDYSFAQLAPEVVIAQAVAGLLFLSMYAILLTLLILAVRNDLSHIKVHFYLREMVQKFFVVMAVYFVLISVVFVGLVLLGQALSLSVVWMNLVLLILSLALVFVPQSLVIDEKPIFESIRTNLYVILSHPIDFILVVVVSTVLVALLPLIEYLVDQVVPVGRFVSIILMFVVVIPVIEILKTILYMRRFELVRGHEYAQKKHPGLRGAITHHK</sequence>
<feature type="transmembrane region" description="Helical" evidence="1">
    <location>
        <begin position="138"/>
        <end position="160"/>
    </location>
</feature>
<evidence type="ECO:0000256" key="1">
    <source>
        <dbReference type="SAM" id="Phobius"/>
    </source>
</evidence>
<feature type="transmembrane region" description="Helical" evidence="1">
    <location>
        <begin position="63"/>
        <end position="88"/>
    </location>
</feature>
<feature type="transmembrane region" description="Helical" evidence="1">
    <location>
        <begin position="210"/>
        <end position="230"/>
    </location>
</feature>
<feature type="transmembrane region" description="Helical" evidence="1">
    <location>
        <begin position="20"/>
        <end position="43"/>
    </location>
</feature>
<feature type="transmembrane region" description="Helical" evidence="1">
    <location>
        <begin position="108"/>
        <end position="132"/>
    </location>
</feature>
<protein>
    <submittedName>
        <fullName evidence="2">Uncharacterized protein</fullName>
    </submittedName>
</protein>
<dbReference type="Proteomes" id="UP000596004">
    <property type="component" value="Chromosome"/>
</dbReference>
<feature type="transmembrane region" description="Helical" evidence="1">
    <location>
        <begin position="181"/>
        <end position="204"/>
    </location>
</feature>
<keyword evidence="1" id="KW-0472">Membrane</keyword>
<accession>A0A7T9DJW9</accession>
<gene>
    <name evidence="2" type="ORF">IPJ89_00460</name>
</gene>
<organism evidence="2">
    <name type="scientific">Candidatus Iainarchaeum sp</name>
    <dbReference type="NCBI Taxonomy" id="3101447"/>
    <lineage>
        <taxon>Archaea</taxon>
        <taxon>Candidatus Iainarchaeota</taxon>
        <taxon>Candidatus Iainarchaeia</taxon>
        <taxon>Candidatus Iainarchaeales</taxon>
        <taxon>Candidatus Iainarchaeaceae</taxon>
        <taxon>Candidatus Iainarchaeum</taxon>
    </lineage>
</organism>
<keyword evidence="1" id="KW-0812">Transmembrane</keyword>
<proteinExistence type="predicted"/>
<dbReference type="EMBL" id="CP064981">
    <property type="protein sequence ID" value="QQR92703.1"/>
    <property type="molecule type" value="Genomic_DNA"/>
</dbReference>
<dbReference type="AlphaFoldDB" id="A0A7T9DJW9"/>
<keyword evidence="1" id="KW-1133">Transmembrane helix</keyword>